<comment type="caution">
    <text evidence="1">The sequence shown here is derived from an EMBL/GenBank/DDBJ whole genome shotgun (WGS) entry which is preliminary data.</text>
</comment>
<dbReference type="PANTHER" id="PTHR46177">
    <property type="entry name" value="INTEGRASE CATALYTIC DOMAIN-CONTAINING PROTEIN"/>
    <property type="match status" value="1"/>
</dbReference>
<organism evidence="1 2">
    <name type="scientific">Leucocoprinus birnbaumii</name>
    <dbReference type="NCBI Taxonomy" id="56174"/>
    <lineage>
        <taxon>Eukaryota</taxon>
        <taxon>Fungi</taxon>
        <taxon>Dikarya</taxon>
        <taxon>Basidiomycota</taxon>
        <taxon>Agaricomycotina</taxon>
        <taxon>Agaricomycetes</taxon>
        <taxon>Agaricomycetidae</taxon>
        <taxon>Agaricales</taxon>
        <taxon>Agaricineae</taxon>
        <taxon>Agaricaceae</taxon>
        <taxon>Leucocoprinus</taxon>
    </lineage>
</organism>
<sequence>MAAYNRNPAGKNQWTGKLPAADDPGLKAAILALHHEGITSNKLMSERLLHDYNYDLKERTVKEQRKSLGLCTSRLTMKNLSKAEATALVVQQLELDPAKRWGKKTVRENVMAASGHQLNWDFVAQVMRDFEPEGFSQREPTSRKIYRAAKYPVGIHEGWSCDGHDKLNKINIGVYSFVDDATGKWLGAWLLPSNRIGNTIAYLFLTLVEKFQGLPLSVMSDHGSETTVMFGLANALRERFHPEIPIEEVPAYKYLPSIWNVLIEQSWGRFRADVGENAIEFYQKGIEDNVYREHLPNHEPLAKWLWSKTLTAKLNEKIRTCNASYVRKMKEKPGPSGMSRNTAFSIPQKWNGINCLLPLPDEAMGAIQEMKNQLGGDGLLKFVDEEFEERAQNAYIAVGSPQLTQENTWSVFEAMLSVI</sequence>
<evidence type="ECO:0008006" key="3">
    <source>
        <dbReference type="Google" id="ProtNLM"/>
    </source>
</evidence>
<reference evidence="1" key="1">
    <citation type="submission" date="2022-07" db="EMBL/GenBank/DDBJ databases">
        <title>Genome Sequence of Leucocoprinus birnbaumii.</title>
        <authorList>
            <person name="Buettner E."/>
        </authorList>
    </citation>
    <scope>NUCLEOTIDE SEQUENCE</scope>
    <source>
        <strain evidence="1">VT141</strain>
    </source>
</reference>
<dbReference type="EMBL" id="JANIEX010002221">
    <property type="protein sequence ID" value="KAJ3551349.1"/>
    <property type="molecule type" value="Genomic_DNA"/>
</dbReference>
<evidence type="ECO:0000313" key="1">
    <source>
        <dbReference type="EMBL" id="KAJ3551349.1"/>
    </source>
</evidence>
<name>A0AAD5VDI7_9AGAR</name>
<accession>A0AAD5VDI7</accession>
<keyword evidence="2" id="KW-1185">Reference proteome</keyword>
<evidence type="ECO:0000313" key="2">
    <source>
        <dbReference type="Proteomes" id="UP001213000"/>
    </source>
</evidence>
<dbReference type="PANTHER" id="PTHR46177:SF1">
    <property type="entry name" value="INTEGRASE CATALYTIC DOMAIN-CONTAINING PROTEIN"/>
    <property type="match status" value="1"/>
</dbReference>
<proteinExistence type="predicted"/>
<dbReference type="AlphaFoldDB" id="A0AAD5VDI7"/>
<gene>
    <name evidence="1" type="ORF">NP233_g13097</name>
</gene>
<dbReference type="Proteomes" id="UP001213000">
    <property type="component" value="Unassembled WGS sequence"/>
</dbReference>
<protein>
    <recommendedName>
        <fullName evidence="3">Integrase catalytic domain-containing protein</fullName>
    </recommendedName>
</protein>